<evidence type="ECO:0008006" key="4">
    <source>
        <dbReference type="Google" id="ProtNLM"/>
    </source>
</evidence>
<accession>A0ABS7WUZ5</accession>
<keyword evidence="3" id="KW-1185">Reference proteome</keyword>
<evidence type="ECO:0000313" key="3">
    <source>
        <dbReference type="Proteomes" id="UP000786183"/>
    </source>
</evidence>
<feature type="transmembrane region" description="Helical" evidence="1">
    <location>
        <begin position="12"/>
        <end position="41"/>
    </location>
</feature>
<dbReference type="RefSeq" id="WP_172234314.1">
    <property type="nucleotide sequence ID" value="NZ_CP035946.1"/>
</dbReference>
<evidence type="ECO:0000256" key="1">
    <source>
        <dbReference type="SAM" id="Phobius"/>
    </source>
</evidence>
<organism evidence="2 3">
    <name type="scientific">Campylobacter canadensis</name>
    <dbReference type="NCBI Taxonomy" id="449520"/>
    <lineage>
        <taxon>Bacteria</taxon>
        <taxon>Pseudomonadati</taxon>
        <taxon>Campylobacterota</taxon>
        <taxon>Epsilonproteobacteria</taxon>
        <taxon>Campylobacterales</taxon>
        <taxon>Campylobacteraceae</taxon>
        <taxon>Campylobacter</taxon>
    </lineage>
</organism>
<protein>
    <recommendedName>
        <fullName evidence="4">Phosphatidylserine decarboxylase</fullName>
    </recommendedName>
</protein>
<reference evidence="2 3" key="1">
    <citation type="submission" date="2020-07" db="EMBL/GenBank/DDBJ databases">
        <title>Transfer of Campylobacter canadensis to the novel genus Avispirillum gen. nov., that also includes two novel species recovered from migratory waterfowl: Avispirillum anseris sp. nov. and Avispirillum brantae sp. nov.</title>
        <authorList>
            <person name="Miller W.G."/>
            <person name="Chapman M.H."/>
            <person name="Yee E."/>
            <person name="Inglis G.D."/>
        </authorList>
    </citation>
    <scope>NUCLEOTIDE SEQUENCE [LARGE SCALE GENOMIC DNA]</scope>
    <source>
        <strain evidence="2 3">L283</strain>
    </source>
</reference>
<keyword evidence="1" id="KW-1133">Transmembrane helix</keyword>
<evidence type="ECO:0000313" key="2">
    <source>
        <dbReference type="EMBL" id="MBZ7987785.1"/>
    </source>
</evidence>
<dbReference type="EMBL" id="JACGBB010000015">
    <property type="protein sequence ID" value="MBZ7987785.1"/>
    <property type="molecule type" value="Genomic_DNA"/>
</dbReference>
<keyword evidence="1" id="KW-0812">Transmembrane</keyword>
<name>A0ABS7WUZ5_9BACT</name>
<dbReference type="Proteomes" id="UP000786183">
    <property type="component" value="Unassembled WGS sequence"/>
</dbReference>
<gene>
    <name evidence="2" type="ORF">AVCANL283_06690</name>
</gene>
<comment type="caution">
    <text evidence="2">The sequence shown here is derived from an EMBL/GenBank/DDBJ whole genome shotgun (WGS) entry which is preliminary data.</text>
</comment>
<keyword evidence="1" id="KW-0472">Membrane</keyword>
<sequence>MIASSGKKVILIAWVIFILYTFIFSFSYLLFAILVILYLLYKSPEREINDDDAGVILSPADAKVLAINIDENNKELSVILKKSHISALYYSSELRAPIKCENIQNIVKNGMQYSKNYFSNANHIIFDKGISMLVKPARFSIKNFNLQSSRKKGQRIGLLSSGLIELKLPYSSTLLVGVGDKILANSPIANIGE</sequence>
<proteinExistence type="predicted"/>